<evidence type="ECO:0000313" key="1">
    <source>
        <dbReference type="EMBL" id="AEF83755.1"/>
    </source>
</evidence>
<reference evidence="1 2" key="2">
    <citation type="journal article" date="2011" name="ISME J.">
        <title>RNA-seq reveals cooperative metabolic interactions between two termite-gut spirochete species in co-culture.</title>
        <authorList>
            <person name="Rosenthal A.Z."/>
            <person name="Matson E.G."/>
            <person name="Eldar A."/>
            <person name="Leadbetter J.R."/>
        </authorList>
    </citation>
    <scope>NUCLEOTIDE SEQUENCE [LARGE SCALE GENOMIC DNA]</scope>
    <source>
        <strain evidence="2">ATCC BAA-887 / DSM 12427 / ZAS-2</strain>
    </source>
</reference>
<reference evidence="2" key="1">
    <citation type="submission" date="2009-12" db="EMBL/GenBank/DDBJ databases">
        <title>Complete sequence of Treponema primitia strain ZAS-2.</title>
        <authorList>
            <person name="Tetu S.G."/>
            <person name="Matson E."/>
            <person name="Ren Q."/>
            <person name="Seshadri R."/>
            <person name="Elbourne L."/>
            <person name="Hassan K.A."/>
            <person name="Durkin A."/>
            <person name="Radune D."/>
            <person name="Mohamoud Y."/>
            <person name="Shay R."/>
            <person name="Jin S."/>
            <person name="Zhang X."/>
            <person name="Lucey K."/>
            <person name="Ballor N.R."/>
            <person name="Ottesen E."/>
            <person name="Rosenthal R."/>
            <person name="Allen A."/>
            <person name="Leadbetter J.R."/>
            <person name="Paulsen I.T."/>
        </authorList>
    </citation>
    <scope>NUCLEOTIDE SEQUENCE [LARGE SCALE GENOMIC DNA]</scope>
    <source>
        <strain evidence="2">ATCC BAA-887 / DSM 12427 / ZAS-2</strain>
    </source>
</reference>
<protein>
    <submittedName>
        <fullName evidence="1">Putative lipoprotein</fullName>
    </submittedName>
</protein>
<dbReference type="AlphaFoldDB" id="F5YIQ5"/>
<dbReference type="Proteomes" id="UP000009223">
    <property type="component" value="Chromosome"/>
</dbReference>
<proteinExistence type="predicted"/>
<name>F5YIQ5_TREPZ</name>
<keyword evidence="1" id="KW-0449">Lipoprotein</keyword>
<evidence type="ECO:0000313" key="2">
    <source>
        <dbReference type="Proteomes" id="UP000009223"/>
    </source>
</evidence>
<sequence length="919" mass="102021">MQKTAASLVLPLLIVFLTFSCGIPTSMPTAPSNVMLKGNSTVRVGSGNFKMVDYLPFDSDGMGDDVKIYDYNNPSDTAQSFLIHYAMKPMSFDFKDQLQSDDSSWAIRQEFNIPSMNEMKPKDDLAFNLQPVFDEFEKKARGEVTIPSLEVISWPDPVYPVLKPNLKIKLDGFSNATFKEGEIAITFSLQEPLPNTQIVLTNVELVDSANELIKSQSGSANPATNEALIIPLKGRTIHNDAGLTLQTLGLTVRSSAAGTVKLKMKIEFRETLISDADGLNLGDVTIVIPDTPIGVSFPPDFIRATIKTGIFHFNVDVPPKEWKGFDIKTYDLTIDQPKDFRANPGFYLKDAVATDKPGEIKLKIQDGTNLNVAESIRISGTIKIKITPGAAISGIVSKEIKRPLDAKIEVLTFASVTVSVWDAASPTHSTLEHEMIEDLGEISQWIHTLVFNPKREGMGEDEAEGVGISLEFDECIKDMKMKVEIPVFDIEETKDLYAKHPDKPPIVFTNTSSDYPITEHNPYGGFEWVIPDNKYIEDNKIKFKITISPTDGHGDYDAVNKWLTLKDLAVNDGDGAAVELDPIVGQASLILDWYSALVRPGGDGEDQGNFIGKIPDDDDGMPLSDAVQYNGILFEICKAYLYISGPSSIEPVLSFESAYRDSSDTIIEGPTITPEEDQYGEVIGKLVGKFPDLEQMVTPQESFPIFNGSAGDIFQDSEQPPYVMDITEIINDSLREQYAALFLSYKINISNGSDDGVWIIHEEIEDDVKITVNIFIDTPLKFMPNGDAPGSMIMQDVDLGDDDLFWRSGPEDNSYFDYVKYLNLKINMNNVGFTSGNLKLVNRDEQYPVVIPILALGQLVQDVTPELDTLKNTYPFVPDLVLEFPTEKFQLNKGCSINFEFGITVVAEYEFELEDMDIF</sequence>
<keyword evidence="2" id="KW-1185">Reference proteome</keyword>
<dbReference type="HOGENOM" id="CLU_317108_0_0_12"/>
<dbReference type="RefSeq" id="WP_015709208.1">
    <property type="nucleotide sequence ID" value="NC_015578.1"/>
</dbReference>
<dbReference type="EMBL" id="CP001843">
    <property type="protein sequence ID" value="AEF83755.1"/>
    <property type="molecule type" value="Genomic_DNA"/>
</dbReference>
<accession>F5YIQ5</accession>
<dbReference type="KEGG" id="tpi:TREPR_0841"/>
<gene>
    <name evidence="1" type="ordered locus">TREPR_0841</name>
</gene>
<dbReference type="OrthoDB" id="9852919at2"/>
<dbReference type="STRING" id="545694.TREPR_0841"/>
<organism evidence="1 2">
    <name type="scientific">Treponema primitia (strain ATCC BAA-887 / DSM 12427 / ZAS-2)</name>
    <dbReference type="NCBI Taxonomy" id="545694"/>
    <lineage>
        <taxon>Bacteria</taxon>
        <taxon>Pseudomonadati</taxon>
        <taxon>Spirochaetota</taxon>
        <taxon>Spirochaetia</taxon>
        <taxon>Spirochaetales</taxon>
        <taxon>Treponemataceae</taxon>
        <taxon>Treponema</taxon>
    </lineage>
</organism>
<dbReference type="PROSITE" id="PS51257">
    <property type="entry name" value="PROKAR_LIPOPROTEIN"/>
    <property type="match status" value="1"/>
</dbReference>